<dbReference type="CDD" id="cd09989">
    <property type="entry name" value="Arginase"/>
    <property type="match status" value="1"/>
</dbReference>
<dbReference type="PROSITE" id="PS01053">
    <property type="entry name" value="ARGINASE_1"/>
    <property type="match status" value="1"/>
</dbReference>
<dbReference type="AlphaFoldDB" id="A0ABD6BT90"/>
<evidence type="ECO:0000313" key="13">
    <source>
        <dbReference type="Proteomes" id="UP001597139"/>
    </source>
</evidence>
<dbReference type="GO" id="GO:0046872">
    <property type="term" value="F:metal ion binding"/>
    <property type="evidence" value="ECO:0007669"/>
    <property type="project" value="UniProtKB-KW"/>
</dbReference>
<accession>A0ABD6BT90</accession>
<comment type="pathway">
    <text evidence="1">Nitrogen metabolism; urea cycle; L-ornithine and urea from L-arginine: step 1/1.</text>
</comment>
<dbReference type="PROSITE" id="PS51409">
    <property type="entry name" value="ARGINASE_2"/>
    <property type="match status" value="1"/>
</dbReference>
<dbReference type="Pfam" id="PF00491">
    <property type="entry name" value="Arginase"/>
    <property type="match status" value="1"/>
</dbReference>
<dbReference type="Proteomes" id="UP001597139">
    <property type="component" value="Unassembled WGS sequence"/>
</dbReference>
<gene>
    <name evidence="12" type="primary">rocF</name>
    <name evidence="12" type="ORF">ACFSAU_11040</name>
</gene>
<comment type="caution">
    <text evidence="12">The sequence shown here is derived from an EMBL/GenBank/DDBJ whole genome shotgun (WGS) entry which is preliminary data.</text>
</comment>
<dbReference type="GO" id="GO:0004053">
    <property type="term" value="F:arginase activity"/>
    <property type="evidence" value="ECO:0007669"/>
    <property type="project" value="UniProtKB-EC"/>
</dbReference>
<dbReference type="EC" id="3.5.3.1" evidence="2"/>
<feature type="binding site" evidence="9">
    <location>
        <position position="238"/>
    </location>
    <ligand>
        <name>Mn(2+)</name>
        <dbReference type="ChEBI" id="CHEBI:29035"/>
        <label>1</label>
    </ligand>
</feature>
<keyword evidence="13" id="KW-1185">Reference proteome</keyword>
<keyword evidence="6 11" id="KW-0378">Hydrolase</keyword>
<evidence type="ECO:0000256" key="4">
    <source>
        <dbReference type="ARBA" id="ARBA00022503"/>
    </source>
</evidence>
<feature type="binding site" evidence="9">
    <location>
        <position position="139"/>
    </location>
    <ligand>
        <name>Mn(2+)</name>
        <dbReference type="ChEBI" id="CHEBI:29035"/>
        <label>1</label>
    </ligand>
</feature>
<dbReference type="InterPro" id="IPR023696">
    <property type="entry name" value="Ureohydrolase_dom_sf"/>
</dbReference>
<reference evidence="12 13" key="1">
    <citation type="journal article" date="2019" name="Int. J. Syst. Evol. Microbiol.">
        <title>The Global Catalogue of Microorganisms (GCM) 10K type strain sequencing project: providing services to taxonomists for standard genome sequencing and annotation.</title>
        <authorList>
            <consortium name="The Broad Institute Genomics Platform"/>
            <consortium name="The Broad Institute Genome Sequencing Center for Infectious Disease"/>
            <person name="Wu L."/>
            <person name="Ma J."/>
        </authorList>
    </citation>
    <scope>NUCLEOTIDE SEQUENCE [LARGE SCALE GENOMIC DNA]</scope>
    <source>
        <strain evidence="12 13">CGMCC 1.12859</strain>
    </source>
</reference>
<organism evidence="12 13">
    <name type="scientific">Halolamina litorea</name>
    <dbReference type="NCBI Taxonomy" id="1515593"/>
    <lineage>
        <taxon>Archaea</taxon>
        <taxon>Methanobacteriati</taxon>
        <taxon>Methanobacteriota</taxon>
        <taxon>Stenosarchaea group</taxon>
        <taxon>Halobacteria</taxon>
        <taxon>Halobacteriales</taxon>
        <taxon>Haloferacaceae</taxon>
    </lineage>
</organism>
<evidence type="ECO:0000256" key="7">
    <source>
        <dbReference type="ARBA" id="ARBA00023211"/>
    </source>
</evidence>
<keyword evidence="7 9" id="KW-0464">Manganese</keyword>
<dbReference type="Gene3D" id="3.40.800.10">
    <property type="entry name" value="Ureohydrolase domain"/>
    <property type="match status" value="1"/>
</dbReference>
<evidence type="ECO:0000256" key="6">
    <source>
        <dbReference type="ARBA" id="ARBA00022801"/>
    </source>
</evidence>
<evidence type="ECO:0000256" key="8">
    <source>
        <dbReference type="ARBA" id="ARBA00047391"/>
    </source>
</evidence>
<feature type="binding site" evidence="9">
    <location>
        <position position="137"/>
    </location>
    <ligand>
        <name>Mn(2+)</name>
        <dbReference type="ChEBI" id="CHEBI:29035"/>
        <label>1</label>
    </ligand>
</feature>
<dbReference type="PRINTS" id="PR00116">
    <property type="entry name" value="ARGINASE"/>
</dbReference>
<evidence type="ECO:0000256" key="1">
    <source>
        <dbReference type="ARBA" id="ARBA00005098"/>
    </source>
</evidence>
<protein>
    <recommendedName>
        <fullName evidence="3">Arginase</fullName>
        <ecNumber evidence="2">3.5.3.1</ecNumber>
    </recommendedName>
</protein>
<dbReference type="EMBL" id="JBHUCZ010000009">
    <property type="protein sequence ID" value="MFD1568030.1"/>
    <property type="molecule type" value="Genomic_DNA"/>
</dbReference>
<feature type="binding site" evidence="9">
    <location>
        <position position="113"/>
    </location>
    <ligand>
        <name>Mn(2+)</name>
        <dbReference type="ChEBI" id="CHEBI:29035"/>
        <label>1</label>
    </ligand>
</feature>
<sequence>MSENGTFEPNQRSIRVIGAPTDYGQDRRGVDMGPSAIRYGGLSDRLAEAGVATEDAGDLLVPRAEERDPDYRTPSQGKARFLRETEDVCTRLRGEVRESLADGHTPLVLGGDHSIAIGTVAGAAADADIGAIWFDAHADLNTPTTTPSGNVHGMPLAALLGVDEWAGVDWANAPSLSRENVAIVGLRSVDDDERDLIAESEISAYTMSDIDRRGLADVVSDALDVATDGTDGYHVSLDLDWLDPTIAPGVGTPVRGGVTYREAHHSMEQVAEDGGMRSMELVEVNPTLDQHNETAELAVELAASAFGKRIL</sequence>
<dbReference type="InterPro" id="IPR020855">
    <property type="entry name" value="Ureohydrolase_Mn_BS"/>
</dbReference>
<dbReference type="GO" id="GO:0006525">
    <property type="term" value="P:arginine metabolic process"/>
    <property type="evidence" value="ECO:0007669"/>
    <property type="project" value="UniProtKB-KW"/>
</dbReference>
<dbReference type="RefSeq" id="WP_267646796.1">
    <property type="nucleotide sequence ID" value="NZ_JANHGR010000001.1"/>
</dbReference>
<evidence type="ECO:0000256" key="10">
    <source>
        <dbReference type="PROSITE-ProRule" id="PRU00742"/>
    </source>
</evidence>
<comment type="similarity">
    <text evidence="10 11">Belongs to the arginase family.</text>
</comment>
<name>A0ABD6BT90_9EURY</name>
<keyword evidence="5 9" id="KW-0479">Metal-binding</keyword>
<dbReference type="PANTHER" id="PTHR43782">
    <property type="entry name" value="ARGINASE"/>
    <property type="match status" value="1"/>
</dbReference>
<comment type="catalytic activity">
    <reaction evidence="8">
        <text>L-arginine + H2O = urea + L-ornithine</text>
        <dbReference type="Rhea" id="RHEA:20569"/>
        <dbReference type="ChEBI" id="CHEBI:15377"/>
        <dbReference type="ChEBI" id="CHEBI:16199"/>
        <dbReference type="ChEBI" id="CHEBI:32682"/>
        <dbReference type="ChEBI" id="CHEBI:46911"/>
        <dbReference type="EC" id="3.5.3.1"/>
    </reaction>
</comment>
<evidence type="ECO:0000256" key="3">
    <source>
        <dbReference type="ARBA" id="ARBA00018123"/>
    </source>
</evidence>
<comment type="cofactor">
    <cofactor evidence="9">
        <name>Mn(2+)</name>
        <dbReference type="ChEBI" id="CHEBI:29035"/>
    </cofactor>
    <text evidence="9">Binds 2 manganese ions per subunit.</text>
</comment>
<dbReference type="InterPro" id="IPR006035">
    <property type="entry name" value="Ureohydrolase"/>
</dbReference>
<dbReference type="FunFam" id="3.40.800.10:FF:000012">
    <property type="entry name" value="Arginase"/>
    <property type="match status" value="1"/>
</dbReference>
<evidence type="ECO:0000256" key="11">
    <source>
        <dbReference type="RuleBase" id="RU003684"/>
    </source>
</evidence>
<evidence type="ECO:0000256" key="2">
    <source>
        <dbReference type="ARBA" id="ARBA00012168"/>
    </source>
</evidence>
<keyword evidence="4" id="KW-0056">Arginine metabolism</keyword>
<evidence type="ECO:0000313" key="12">
    <source>
        <dbReference type="EMBL" id="MFD1568030.1"/>
    </source>
</evidence>
<dbReference type="PIRSF" id="PIRSF036979">
    <property type="entry name" value="Arginase"/>
    <property type="match status" value="1"/>
</dbReference>
<proteinExistence type="inferred from homology"/>
<dbReference type="InterPro" id="IPR014033">
    <property type="entry name" value="Arginase"/>
</dbReference>
<feature type="binding site" evidence="9">
    <location>
        <position position="240"/>
    </location>
    <ligand>
        <name>Mn(2+)</name>
        <dbReference type="ChEBI" id="CHEBI:29035"/>
        <label>1</label>
    </ligand>
</feature>
<evidence type="ECO:0000256" key="5">
    <source>
        <dbReference type="ARBA" id="ARBA00022723"/>
    </source>
</evidence>
<dbReference type="PANTHER" id="PTHR43782:SF3">
    <property type="entry name" value="ARGINASE"/>
    <property type="match status" value="1"/>
</dbReference>
<dbReference type="NCBIfam" id="TIGR01229">
    <property type="entry name" value="rocF_arginase"/>
    <property type="match status" value="1"/>
</dbReference>
<dbReference type="SUPFAM" id="SSF52768">
    <property type="entry name" value="Arginase/deacetylase"/>
    <property type="match status" value="1"/>
</dbReference>
<feature type="binding site" evidence="9">
    <location>
        <position position="135"/>
    </location>
    <ligand>
        <name>Mn(2+)</name>
        <dbReference type="ChEBI" id="CHEBI:29035"/>
        <label>1</label>
    </ligand>
</feature>
<evidence type="ECO:0000256" key="9">
    <source>
        <dbReference type="PIRSR" id="PIRSR036979-1"/>
    </source>
</evidence>